<dbReference type="AlphaFoldDB" id="A0A1W1GTQ0"/>
<reference evidence="3" key="1">
    <citation type="submission" date="2016-10" db="EMBL/GenBank/DDBJ databases">
        <authorList>
            <person name="Varghese N."/>
        </authorList>
    </citation>
    <scope>NUCLEOTIDE SEQUENCE [LARGE SCALE GENOMIC DNA]</scope>
    <source>
        <strain evidence="3">92MFCol6.1</strain>
    </source>
</reference>
<feature type="signal peptide" evidence="1">
    <location>
        <begin position="1"/>
        <end position="25"/>
    </location>
</feature>
<dbReference type="RefSeq" id="WP_080148375.1">
    <property type="nucleotide sequence ID" value="NZ_FWEU01000001.1"/>
</dbReference>
<dbReference type="Proteomes" id="UP000191133">
    <property type="component" value="Unassembled WGS sequence"/>
</dbReference>
<organism evidence="2 3">
    <name type="scientific">Stenotrophomonas indicatrix</name>
    <dbReference type="NCBI Taxonomy" id="2045451"/>
    <lineage>
        <taxon>Bacteria</taxon>
        <taxon>Pseudomonadati</taxon>
        <taxon>Pseudomonadota</taxon>
        <taxon>Gammaproteobacteria</taxon>
        <taxon>Lysobacterales</taxon>
        <taxon>Lysobacteraceae</taxon>
        <taxon>Stenotrophomonas</taxon>
    </lineage>
</organism>
<sequence length="171" mass="19729">MSLRLLLPLGGSALALLLAATTVSAQDYDSESSPRTTCESHFNKPQQCPFEGRARLARQLSVTRCVEDDNWGQRRGMLWVTDGCRAEFVAEERGRGRWPGHGRGRDRDRDGERLVCESYENKEKQCRIRVRHDVRLVKQKSVTPCTEDRNWGWDRRGVWVSDGCRAEFRVY</sequence>
<feature type="chain" id="PRO_5013094094" description="DUF3011 domain-containing protein" evidence="1">
    <location>
        <begin position="26"/>
        <end position="171"/>
    </location>
</feature>
<evidence type="ECO:0008006" key="4">
    <source>
        <dbReference type="Google" id="ProtNLM"/>
    </source>
</evidence>
<proteinExistence type="predicted"/>
<keyword evidence="1" id="KW-0732">Signal</keyword>
<protein>
    <recommendedName>
        <fullName evidence="4">DUF3011 domain-containing protein</fullName>
    </recommendedName>
</protein>
<gene>
    <name evidence="2" type="ORF">SAMN04488690_0309</name>
</gene>
<evidence type="ECO:0000313" key="2">
    <source>
        <dbReference type="EMBL" id="SLM22641.1"/>
    </source>
</evidence>
<dbReference type="InterPro" id="IPR021381">
    <property type="entry name" value="DUF3011"/>
</dbReference>
<evidence type="ECO:0000256" key="1">
    <source>
        <dbReference type="SAM" id="SignalP"/>
    </source>
</evidence>
<evidence type="ECO:0000313" key="3">
    <source>
        <dbReference type="Proteomes" id="UP000191133"/>
    </source>
</evidence>
<dbReference type="Pfam" id="PF11218">
    <property type="entry name" value="DUF3011"/>
    <property type="match status" value="1"/>
</dbReference>
<dbReference type="EMBL" id="FWEU01000001">
    <property type="protein sequence ID" value="SLM22641.1"/>
    <property type="molecule type" value="Genomic_DNA"/>
</dbReference>
<accession>A0A1W1GTQ0</accession>
<name>A0A1W1GTQ0_9GAMM</name>